<keyword evidence="1" id="KW-0732">Signal</keyword>
<organism evidence="2 3">
    <name type="scientific">Sphingomonas arantia</name>
    <dbReference type="NCBI Taxonomy" id="1460676"/>
    <lineage>
        <taxon>Bacteria</taxon>
        <taxon>Pseudomonadati</taxon>
        <taxon>Pseudomonadota</taxon>
        <taxon>Alphaproteobacteria</taxon>
        <taxon>Sphingomonadales</taxon>
        <taxon>Sphingomonadaceae</taxon>
        <taxon>Sphingomonas</taxon>
    </lineage>
</organism>
<gene>
    <name evidence="2" type="ORF">ACFSGX_11090</name>
</gene>
<dbReference type="EMBL" id="JBHUGS010000002">
    <property type="protein sequence ID" value="MFD1951308.1"/>
    <property type="molecule type" value="Genomic_DNA"/>
</dbReference>
<comment type="caution">
    <text evidence="2">The sequence shown here is derived from an EMBL/GenBank/DDBJ whole genome shotgun (WGS) entry which is preliminary data.</text>
</comment>
<evidence type="ECO:0000313" key="2">
    <source>
        <dbReference type="EMBL" id="MFD1951308.1"/>
    </source>
</evidence>
<evidence type="ECO:0000256" key="1">
    <source>
        <dbReference type="SAM" id="SignalP"/>
    </source>
</evidence>
<keyword evidence="3" id="KW-1185">Reference proteome</keyword>
<name>A0ABW4U1B3_9SPHN</name>
<protein>
    <recommendedName>
        <fullName evidence="4">PepSY domain-containing protein</fullName>
    </recommendedName>
</protein>
<accession>A0ABW4U1B3</accession>
<feature type="signal peptide" evidence="1">
    <location>
        <begin position="1"/>
        <end position="22"/>
    </location>
</feature>
<proteinExistence type="predicted"/>
<evidence type="ECO:0008006" key="4">
    <source>
        <dbReference type="Google" id="ProtNLM"/>
    </source>
</evidence>
<evidence type="ECO:0000313" key="3">
    <source>
        <dbReference type="Proteomes" id="UP001597400"/>
    </source>
</evidence>
<sequence>MAGIRTLGGAVAIACMAVPAVAADVGERAAIERALARGKSIYAYDQAAWVTTDVAMATISDAQKREVRGWVVVPAAKGRLTVTYYGMTGATPYKIFTADTDGHSVDNKRV</sequence>
<dbReference type="Proteomes" id="UP001597400">
    <property type="component" value="Unassembled WGS sequence"/>
</dbReference>
<feature type="chain" id="PRO_5046715485" description="PepSY domain-containing protein" evidence="1">
    <location>
        <begin position="23"/>
        <end position="110"/>
    </location>
</feature>
<reference evidence="3" key="1">
    <citation type="journal article" date="2019" name="Int. J. Syst. Evol. Microbiol.">
        <title>The Global Catalogue of Microorganisms (GCM) 10K type strain sequencing project: providing services to taxonomists for standard genome sequencing and annotation.</title>
        <authorList>
            <consortium name="The Broad Institute Genomics Platform"/>
            <consortium name="The Broad Institute Genome Sequencing Center for Infectious Disease"/>
            <person name="Wu L."/>
            <person name="Ma J."/>
        </authorList>
    </citation>
    <scope>NUCLEOTIDE SEQUENCE [LARGE SCALE GENOMIC DNA]</scope>
    <source>
        <strain evidence="3">CGMCC 1.12702</strain>
    </source>
</reference>